<dbReference type="InterPro" id="IPR050396">
    <property type="entry name" value="Glycosyltr_51/Transpeptidase"/>
</dbReference>
<keyword evidence="18" id="KW-1133">Transmembrane helix</keyword>
<keyword evidence="14" id="KW-0378">Hydrolase</keyword>
<dbReference type="EC" id="3.4.16.4" evidence="5"/>
<evidence type="ECO:0000256" key="11">
    <source>
        <dbReference type="ARBA" id="ARBA00022676"/>
    </source>
</evidence>
<comment type="caution">
    <text evidence="31">The sequence shown here is derived from an EMBL/GenBank/DDBJ whole genome shotgun (WGS) entry which is preliminary data.</text>
</comment>
<feature type="compositionally biased region" description="Low complexity" evidence="27">
    <location>
        <begin position="811"/>
        <end position="833"/>
    </location>
</feature>
<comment type="catalytic activity">
    <reaction evidence="25">
        <text>[GlcNAc-(1-&gt;4)-Mur2Ac(oyl-L-Ala-gamma-D-Glu-L-Lys-D-Ala-D-Ala)](n)-di-trans,octa-cis-undecaprenyl diphosphate + beta-D-GlcNAc-(1-&gt;4)-Mur2Ac(oyl-L-Ala-gamma-D-Glu-L-Lys-D-Ala-D-Ala)-di-trans,octa-cis-undecaprenyl diphosphate = [GlcNAc-(1-&gt;4)-Mur2Ac(oyl-L-Ala-gamma-D-Glu-L-Lys-D-Ala-D-Ala)](n+1)-di-trans,octa-cis-undecaprenyl diphosphate + di-trans,octa-cis-undecaprenyl diphosphate + H(+)</text>
        <dbReference type="Rhea" id="RHEA:23708"/>
        <dbReference type="Rhea" id="RHEA-COMP:9602"/>
        <dbReference type="Rhea" id="RHEA-COMP:9603"/>
        <dbReference type="ChEBI" id="CHEBI:15378"/>
        <dbReference type="ChEBI" id="CHEBI:58405"/>
        <dbReference type="ChEBI" id="CHEBI:60033"/>
        <dbReference type="ChEBI" id="CHEBI:78435"/>
        <dbReference type="EC" id="2.4.99.28"/>
    </reaction>
</comment>
<dbReference type="Gene3D" id="1.10.3810.10">
    <property type="entry name" value="Biosynthetic peptidoglycan transglycosylase-like"/>
    <property type="match status" value="1"/>
</dbReference>
<evidence type="ECO:0000256" key="15">
    <source>
        <dbReference type="ARBA" id="ARBA00022960"/>
    </source>
</evidence>
<feature type="region of interest" description="Disordered" evidence="27">
    <location>
        <begin position="801"/>
        <end position="843"/>
    </location>
</feature>
<feature type="domain" description="Glycosyl transferase family 51" evidence="29">
    <location>
        <begin position="56"/>
        <end position="234"/>
    </location>
</feature>
<dbReference type="GO" id="GO:0008658">
    <property type="term" value="F:penicillin binding"/>
    <property type="evidence" value="ECO:0007669"/>
    <property type="project" value="InterPro"/>
</dbReference>
<protein>
    <recommendedName>
        <fullName evidence="6">Penicillin-binding protein 1A</fullName>
        <ecNumber evidence="24">2.4.99.28</ecNumber>
        <ecNumber evidence="5">3.4.16.4</ecNumber>
    </recommendedName>
</protein>
<dbReference type="GO" id="GO:0005886">
    <property type="term" value="C:plasma membrane"/>
    <property type="evidence" value="ECO:0007669"/>
    <property type="project" value="UniProtKB-SubCell"/>
</dbReference>
<dbReference type="GO" id="GO:0009002">
    <property type="term" value="F:serine-type D-Ala-D-Ala carboxypeptidase activity"/>
    <property type="evidence" value="ECO:0007669"/>
    <property type="project" value="UniProtKB-EC"/>
</dbReference>
<accession>A0A2W2AKY5</accession>
<evidence type="ECO:0000313" key="31">
    <source>
        <dbReference type="EMBL" id="PZF76205.1"/>
    </source>
</evidence>
<dbReference type="Pfam" id="PF00912">
    <property type="entry name" value="Transgly"/>
    <property type="match status" value="1"/>
</dbReference>
<evidence type="ECO:0000256" key="4">
    <source>
        <dbReference type="ARBA" id="ARBA00007739"/>
    </source>
</evidence>
<dbReference type="GO" id="GO:0008360">
    <property type="term" value="P:regulation of cell shape"/>
    <property type="evidence" value="ECO:0007669"/>
    <property type="project" value="UniProtKB-KW"/>
</dbReference>
<reference evidence="32" key="1">
    <citation type="submission" date="2018-06" db="EMBL/GenBank/DDBJ databases">
        <title>Aestuariibacter litoralis strain KCTC 52945T.</title>
        <authorList>
            <person name="Li X."/>
            <person name="Salam N."/>
            <person name="Li J.-L."/>
            <person name="Chen Y.-M."/>
            <person name="Yang Z.-W."/>
            <person name="Zhang L.-Y."/>
            <person name="Han M.-X."/>
            <person name="Xiao M."/>
            <person name="Li W.-J."/>
        </authorList>
    </citation>
    <scope>NUCLEOTIDE SEQUENCE [LARGE SCALE GENOMIC DNA]</scope>
    <source>
        <strain evidence="32">KCTC 52945</strain>
    </source>
</reference>
<keyword evidence="20" id="KW-0046">Antibiotic resistance</keyword>
<keyword evidence="10" id="KW-0645">Protease</keyword>
<evidence type="ECO:0000259" key="29">
    <source>
        <dbReference type="Pfam" id="PF00912"/>
    </source>
</evidence>
<keyword evidence="32" id="KW-1185">Reference proteome</keyword>
<evidence type="ECO:0000256" key="12">
    <source>
        <dbReference type="ARBA" id="ARBA00022679"/>
    </source>
</evidence>
<evidence type="ECO:0000256" key="19">
    <source>
        <dbReference type="ARBA" id="ARBA00023136"/>
    </source>
</evidence>
<evidence type="ECO:0000256" key="14">
    <source>
        <dbReference type="ARBA" id="ARBA00022801"/>
    </source>
</evidence>
<dbReference type="Proteomes" id="UP000248795">
    <property type="component" value="Unassembled WGS sequence"/>
</dbReference>
<evidence type="ECO:0000256" key="17">
    <source>
        <dbReference type="ARBA" id="ARBA00022984"/>
    </source>
</evidence>
<evidence type="ECO:0000313" key="32">
    <source>
        <dbReference type="Proteomes" id="UP000248795"/>
    </source>
</evidence>
<comment type="subcellular location">
    <subcellularLocation>
        <location evidence="1">Cell inner membrane</location>
        <topology evidence="1">Single-pass type II membrane protein</topology>
    </subcellularLocation>
</comment>
<evidence type="ECO:0000256" key="16">
    <source>
        <dbReference type="ARBA" id="ARBA00022968"/>
    </source>
</evidence>
<evidence type="ECO:0000256" key="9">
    <source>
        <dbReference type="ARBA" id="ARBA00022645"/>
    </source>
</evidence>
<evidence type="ECO:0000259" key="30">
    <source>
        <dbReference type="Pfam" id="PF17092"/>
    </source>
</evidence>
<sequence length="843" mass="91808">MLRFLGWLFAVGFMLFVAAAAGVGYVLWTASKDLPDYTQLANYAPPVMTRIYAADGSMLAEYAEERRLFVPVSQMPKLLIEAFTSAEDKTFFTHGGLDWQGIAAAAYRYAQVKMTGKGQIVGASTITQQVAKNFLLTNERSIDRKLKEAILVRRIEQTFTKDQILELYLNEIFLGMNSYGVAAASLNYFGKSLDQLSLEQMAYLAALPKGPNNYHPFRQKERAIERRNWVLTQMFENGYITEEQMKEAQAKPLEVTPRPFGAQLFAAESFAEEVRRELIELYGKDKMEKGGLSVRTTLDPKLQLYARQALARGLIAFDRKRGFRGPIAVGELGAVPDWALLMKGKKVPDDMAPWRIAVVLDVNDAEATIGLQPRTQPDGSLAPERETGTIPLDLLSWARAYVDGTALGPQVKKASDVLKPGDMVYVAPNKDSGQYHLMQVPEVDGAMVAMDPHTGRVLALVGGFSYGRSQFNRAVQALRQPGSSFKPIVYAAALDNGYSPASVIMDAPVEFKMPDGSMWKPKNYQNKFFGPSTLRRGIEQSRNVMTVRLANELGMAKVIDLATRLGIYDKLPSQLAMALGAGETTLLKMVTAYAMIDNSGKRVEPTLIDRIQDRYGKTIYKHDKRDCSSCMAPDWTPDMAEPELLDVSDQVMNPYTAYQITSMMEGVVERGTGKKVLAVGKPVAGKTGTSNEERDAWFIGFTPDLVVGAYIGFDNPKPMGKGRTGGELAAPIVADFMKLALKDKPATPFRVPRAIELIPIDAKSGKRGIFGRDGVILEAFKPGDEPPDSTKIIGDGPSVAAAGSGSGGGVMLVPPSQGAAPAEQAPAQPSASGGLTGQGGGLY</sequence>
<dbReference type="Pfam" id="PF00905">
    <property type="entry name" value="Transpeptidase"/>
    <property type="match status" value="1"/>
</dbReference>
<keyword evidence="7" id="KW-1003">Cell membrane</keyword>
<keyword evidence="17" id="KW-0573">Peptidoglycan synthesis</keyword>
<name>A0A2W2AKY5_9HYPH</name>
<gene>
    <name evidence="31" type="ORF">DK847_13450</name>
</gene>
<keyword evidence="19" id="KW-0472">Membrane</keyword>
<dbReference type="GO" id="GO:0006508">
    <property type="term" value="P:proteolysis"/>
    <property type="evidence" value="ECO:0007669"/>
    <property type="project" value="UniProtKB-KW"/>
</dbReference>
<dbReference type="UniPathway" id="UPA00219"/>
<dbReference type="GO" id="GO:0071555">
    <property type="term" value="P:cell wall organization"/>
    <property type="evidence" value="ECO:0007669"/>
    <property type="project" value="UniProtKB-KW"/>
</dbReference>
<evidence type="ECO:0000256" key="10">
    <source>
        <dbReference type="ARBA" id="ARBA00022670"/>
    </source>
</evidence>
<dbReference type="InterPro" id="IPR012338">
    <property type="entry name" value="Beta-lactam/transpept-like"/>
</dbReference>
<dbReference type="GO" id="GO:0009252">
    <property type="term" value="P:peptidoglycan biosynthetic process"/>
    <property type="evidence" value="ECO:0007669"/>
    <property type="project" value="UniProtKB-UniPathway"/>
</dbReference>
<dbReference type="GO" id="GO:0046677">
    <property type="term" value="P:response to antibiotic"/>
    <property type="evidence" value="ECO:0007669"/>
    <property type="project" value="UniProtKB-KW"/>
</dbReference>
<comment type="catalytic activity">
    <reaction evidence="23">
        <text>Preferential cleavage: (Ac)2-L-Lys-D-Ala-|-D-Ala. Also transpeptidation of peptidyl-alanyl moieties that are N-acyl substituents of D-alanine.</text>
        <dbReference type="EC" id="3.4.16.4"/>
    </reaction>
</comment>
<evidence type="ECO:0000256" key="24">
    <source>
        <dbReference type="ARBA" id="ARBA00044770"/>
    </source>
</evidence>
<dbReference type="InterPro" id="IPR036950">
    <property type="entry name" value="PBP_transglycosylase"/>
</dbReference>
<dbReference type="GO" id="GO:0030288">
    <property type="term" value="C:outer membrane-bounded periplasmic space"/>
    <property type="evidence" value="ECO:0007669"/>
    <property type="project" value="TreeGrafter"/>
</dbReference>
<evidence type="ECO:0000256" key="6">
    <source>
        <dbReference type="ARBA" id="ARBA00018638"/>
    </source>
</evidence>
<dbReference type="SUPFAM" id="SSF56601">
    <property type="entry name" value="beta-lactamase/transpeptidase-like"/>
    <property type="match status" value="1"/>
</dbReference>
<evidence type="ECO:0000256" key="26">
    <source>
        <dbReference type="ARBA" id="ARBA00060592"/>
    </source>
</evidence>
<evidence type="ECO:0000256" key="21">
    <source>
        <dbReference type="ARBA" id="ARBA00023268"/>
    </source>
</evidence>
<dbReference type="PANTHER" id="PTHR32282:SF27">
    <property type="entry name" value="PENICILLIN-BINDING PROTEIN 1A"/>
    <property type="match status" value="1"/>
</dbReference>
<evidence type="ECO:0000256" key="18">
    <source>
        <dbReference type="ARBA" id="ARBA00022989"/>
    </source>
</evidence>
<keyword evidence="15" id="KW-0133">Cell shape</keyword>
<evidence type="ECO:0000256" key="3">
    <source>
        <dbReference type="ARBA" id="ARBA00007090"/>
    </source>
</evidence>
<dbReference type="PANTHER" id="PTHR32282">
    <property type="entry name" value="BINDING PROTEIN TRANSPEPTIDASE, PUTATIVE-RELATED"/>
    <property type="match status" value="1"/>
</dbReference>
<dbReference type="Gene3D" id="3.40.710.10">
    <property type="entry name" value="DD-peptidase/beta-lactamase superfamily"/>
    <property type="match status" value="2"/>
</dbReference>
<keyword evidence="9" id="KW-0121">Carboxypeptidase</keyword>
<dbReference type="InterPro" id="IPR001264">
    <property type="entry name" value="Glyco_trans_51"/>
</dbReference>
<dbReference type="InterPro" id="IPR031376">
    <property type="entry name" value="PCB_OB"/>
</dbReference>
<keyword evidence="11" id="KW-0328">Glycosyltransferase</keyword>
<evidence type="ECO:0000256" key="25">
    <source>
        <dbReference type="ARBA" id="ARBA00049902"/>
    </source>
</evidence>
<dbReference type="AlphaFoldDB" id="A0A2W2AKY5"/>
<comment type="similarity">
    <text evidence="4">In the N-terminal section; belongs to the glycosyltransferase 51 family.</text>
</comment>
<evidence type="ECO:0000256" key="5">
    <source>
        <dbReference type="ARBA" id="ARBA00012448"/>
    </source>
</evidence>
<feature type="domain" description="Penicillin-binding protein transpeptidase" evidence="28">
    <location>
        <begin position="445"/>
        <end position="738"/>
    </location>
</feature>
<dbReference type="FunFam" id="1.10.3810.10:FF:000003">
    <property type="entry name" value="Penicillin-binding protein 1a"/>
    <property type="match status" value="1"/>
</dbReference>
<evidence type="ECO:0000256" key="22">
    <source>
        <dbReference type="ARBA" id="ARBA00023316"/>
    </source>
</evidence>
<evidence type="ECO:0000259" key="28">
    <source>
        <dbReference type="Pfam" id="PF00905"/>
    </source>
</evidence>
<dbReference type="EC" id="2.4.99.28" evidence="24"/>
<keyword evidence="16" id="KW-0735">Signal-anchor</keyword>
<dbReference type="InterPro" id="IPR023346">
    <property type="entry name" value="Lysozyme-like_dom_sf"/>
</dbReference>
<comment type="pathway">
    <text evidence="26">Glycan biosynthesis.</text>
</comment>
<feature type="domain" description="Penicillin-binding protein OB-like" evidence="30">
    <location>
        <begin position="323"/>
        <end position="443"/>
    </location>
</feature>
<dbReference type="EMBL" id="QKVK01000006">
    <property type="protein sequence ID" value="PZF76205.1"/>
    <property type="molecule type" value="Genomic_DNA"/>
</dbReference>
<proteinExistence type="inferred from homology"/>
<keyword evidence="13" id="KW-0812">Transmembrane</keyword>
<comment type="similarity">
    <text evidence="3">In the C-terminal section; belongs to the transpeptidase family.</text>
</comment>
<keyword evidence="8" id="KW-0997">Cell inner membrane</keyword>
<keyword evidence="22" id="KW-0961">Cell wall biogenesis/degradation</keyword>
<comment type="pathway">
    <text evidence="2">Cell wall biogenesis; peptidoglycan biosynthesis.</text>
</comment>
<evidence type="ECO:0000256" key="20">
    <source>
        <dbReference type="ARBA" id="ARBA00023251"/>
    </source>
</evidence>
<evidence type="ECO:0000256" key="27">
    <source>
        <dbReference type="SAM" id="MobiDB-lite"/>
    </source>
</evidence>
<feature type="compositionally biased region" description="Gly residues" evidence="27">
    <location>
        <begin position="834"/>
        <end position="843"/>
    </location>
</feature>
<dbReference type="NCBIfam" id="TIGR02074">
    <property type="entry name" value="PBP_1a_fam"/>
    <property type="match status" value="1"/>
</dbReference>
<dbReference type="InterPro" id="IPR001460">
    <property type="entry name" value="PCN-bd_Tpept"/>
</dbReference>
<evidence type="ECO:0000256" key="1">
    <source>
        <dbReference type="ARBA" id="ARBA00004249"/>
    </source>
</evidence>
<dbReference type="GO" id="GO:0008955">
    <property type="term" value="F:peptidoglycan glycosyltransferase activity"/>
    <property type="evidence" value="ECO:0007669"/>
    <property type="project" value="UniProtKB-EC"/>
</dbReference>
<evidence type="ECO:0000256" key="8">
    <source>
        <dbReference type="ARBA" id="ARBA00022519"/>
    </source>
</evidence>
<keyword evidence="21" id="KW-0511">Multifunctional enzyme</keyword>
<organism evidence="31 32">
    <name type="scientific">Aestuariivirga litoralis</name>
    <dbReference type="NCBI Taxonomy" id="2650924"/>
    <lineage>
        <taxon>Bacteria</taxon>
        <taxon>Pseudomonadati</taxon>
        <taxon>Pseudomonadota</taxon>
        <taxon>Alphaproteobacteria</taxon>
        <taxon>Hyphomicrobiales</taxon>
        <taxon>Aestuariivirgaceae</taxon>
        <taxon>Aestuariivirga</taxon>
    </lineage>
</organism>
<dbReference type="SUPFAM" id="SSF53955">
    <property type="entry name" value="Lysozyme-like"/>
    <property type="match status" value="1"/>
</dbReference>
<keyword evidence="12" id="KW-0808">Transferase</keyword>
<dbReference type="Pfam" id="PF17092">
    <property type="entry name" value="PCB_OB"/>
    <property type="match status" value="1"/>
</dbReference>
<evidence type="ECO:0000256" key="2">
    <source>
        <dbReference type="ARBA" id="ARBA00004752"/>
    </source>
</evidence>
<evidence type="ECO:0000256" key="23">
    <source>
        <dbReference type="ARBA" id="ARBA00034000"/>
    </source>
</evidence>
<evidence type="ECO:0000256" key="7">
    <source>
        <dbReference type="ARBA" id="ARBA00022475"/>
    </source>
</evidence>
<evidence type="ECO:0000256" key="13">
    <source>
        <dbReference type="ARBA" id="ARBA00022692"/>
    </source>
</evidence>